<evidence type="ECO:0000256" key="1">
    <source>
        <dbReference type="ARBA" id="ARBA00000085"/>
    </source>
</evidence>
<dbReference type="GO" id="GO:0000160">
    <property type="term" value="P:phosphorelay signal transduction system"/>
    <property type="evidence" value="ECO:0007669"/>
    <property type="project" value="UniProtKB-KW"/>
</dbReference>
<reference evidence="8 9" key="1">
    <citation type="submission" date="2016-11" db="EMBL/GenBank/DDBJ databases">
        <authorList>
            <person name="Jaros S."/>
            <person name="Januszkiewicz K."/>
            <person name="Wedrychowicz H."/>
        </authorList>
    </citation>
    <scope>NUCLEOTIDE SEQUENCE [LARGE SCALE GENOMIC DNA]</scope>
    <source>
        <strain evidence="8 9">DSM 24574</strain>
    </source>
</reference>
<dbReference type="OrthoDB" id="9797097at2"/>
<evidence type="ECO:0000256" key="6">
    <source>
        <dbReference type="SAM" id="Phobius"/>
    </source>
</evidence>
<proteinExistence type="predicted"/>
<dbReference type="InterPro" id="IPR003594">
    <property type="entry name" value="HATPase_dom"/>
</dbReference>
<dbReference type="GO" id="GO:0004673">
    <property type="term" value="F:protein histidine kinase activity"/>
    <property type="evidence" value="ECO:0007669"/>
    <property type="project" value="UniProtKB-EC"/>
</dbReference>
<feature type="domain" description="Histidine kinase" evidence="7">
    <location>
        <begin position="814"/>
        <end position="1005"/>
    </location>
</feature>
<dbReference type="EMBL" id="FQWQ01000002">
    <property type="protein sequence ID" value="SHH16485.1"/>
    <property type="molecule type" value="Genomic_DNA"/>
</dbReference>
<keyword evidence="4 8" id="KW-0418">Kinase</keyword>
<protein>
    <recommendedName>
        <fullName evidence="2">histidine kinase</fullName>
        <ecNumber evidence="2">2.7.13.3</ecNumber>
    </recommendedName>
</protein>
<dbReference type="InterPro" id="IPR015943">
    <property type="entry name" value="WD40/YVTN_repeat-like_dom_sf"/>
</dbReference>
<dbReference type="InterPro" id="IPR050482">
    <property type="entry name" value="Sensor_HK_TwoCompSys"/>
</dbReference>
<evidence type="ECO:0000259" key="7">
    <source>
        <dbReference type="PROSITE" id="PS50109"/>
    </source>
</evidence>
<evidence type="ECO:0000313" key="9">
    <source>
        <dbReference type="Proteomes" id="UP000184212"/>
    </source>
</evidence>
<dbReference type="Gene3D" id="2.60.40.10">
    <property type="entry name" value="Immunoglobulins"/>
    <property type="match status" value="1"/>
</dbReference>
<evidence type="ECO:0000313" key="8">
    <source>
        <dbReference type="EMBL" id="SHH16485.1"/>
    </source>
</evidence>
<dbReference type="PANTHER" id="PTHR24421">
    <property type="entry name" value="NITRATE/NITRITE SENSOR PROTEIN NARX-RELATED"/>
    <property type="match status" value="1"/>
</dbReference>
<keyword evidence="3" id="KW-0808">Transferase</keyword>
<dbReference type="SUPFAM" id="SSF50998">
    <property type="entry name" value="Quinoprotein alcohol dehydrogenase-like"/>
    <property type="match status" value="1"/>
</dbReference>
<dbReference type="Gene3D" id="2.130.10.10">
    <property type="entry name" value="YVTN repeat-like/Quinoprotein amine dehydrogenase"/>
    <property type="match status" value="2"/>
</dbReference>
<dbReference type="SMART" id="SM00387">
    <property type="entry name" value="HATPase_c"/>
    <property type="match status" value="1"/>
</dbReference>
<keyword evidence="6" id="KW-1133">Transmembrane helix</keyword>
<dbReference type="Gene3D" id="1.20.5.1930">
    <property type="match status" value="1"/>
</dbReference>
<sequence length="1017" mass="116076">MTRTALSCLFVWIAALGVFPCRAQLPAFRFETLNSRDGLPSNTVLSATRDRSGFMWFGTRLCPVRYDGTTFKSFLTPETKFVSNIASDDANTLWLASDLNGVCRIDSLRKTMKPVPHMPDKQTGDFFIDSKGLGWFSDRRGVNRIDLKTGKVKHYDFKQTTFVWIKASFVEDADHTLWAIGRDNGLFRYDAQKDSMVCVWGVDCKDPSNREQLLLNTAYADRDGFLWIGSYDHGLIQYNTRTGTRQMFATGQRKNEVRCVEEGTDEFGNRVLWIGNEQTVGIFRPGQKKFYFFSGIMDEPFEVNDIYRDTQNDIVWICTSRGIVKYHPRSNLFQGHTLPKDLVHWPVDVNVILADQRKGYENVFYLGLSHTGVLRWDMASGTYALIAFPREATAETRWMAQRADGTLWIGTDRLDYTRPGILVYHLEKEKFVTPPLSVLANTYFSVPFFMYGFFDPHDHLWLGNSDEGLHILDEKTQKDVTPWSDATQRDLLKNNNLLMSIVSNPQGKIWLGTYGGLFQTTENSNQFAALDANVLPDSIPDHAVNSILEDRAGNLWVARWGSLTQLDAAGKIAAIYTTANGFYDRENRGLAEDRSGHIWMGNYEGLYCIFPALKRTLRFTVNDGLFSNNSAGRLFTSADKNLLFVGQTNGFNFLDVRQLLEPIHPPPLAISSFKIHEKEQYINFSAPITLAREDNSFTVDFVALNFRKQHDNQYAYSLEGFEKEWNYTNANHQAYYTNLNPGSYTLHLKAGDAFGNWSPHEVKLQLTVLPAFYETWWFRTLVVLTIAAILYALYRYRINQLLRLQYIRNRISADLHDELGSSLSSISIMGALAQNKLGGEHPSKPFLERMVDEVQHISGSLDDIVWNISPKNDALASLIARMTRYSSELFEAKQINYQFTIPEYIEQLSLTMEQRRNVYLVFKESVNNLVKYSQCTHATVSISIEHKTLLLAIEDNGQGFDPKARPDRNGIYNLQERAAELRGTIEIHSEPGKGTRIVLRFPLKQHDPKGVLKMNGQ</sequence>
<dbReference type="Pfam" id="PF07495">
    <property type="entry name" value="Y_Y_Y"/>
    <property type="match status" value="1"/>
</dbReference>
<dbReference type="PANTHER" id="PTHR24421:SF10">
    <property type="entry name" value="NITRATE_NITRITE SENSOR PROTEIN NARQ"/>
    <property type="match status" value="1"/>
</dbReference>
<dbReference type="InterPro" id="IPR036890">
    <property type="entry name" value="HATPase_C_sf"/>
</dbReference>
<dbReference type="Pfam" id="PF02518">
    <property type="entry name" value="HATPase_c"/>
    <property type="match status" value="1"/>
</dbReference>
<dbReference type="STRING" id="947013.SAMN04488109_2964"/>
<dbReference type="SUPFAM" id="SSF63829">
    <property type="entry name" value="Calcium-dependent phosphotriesterase"/>
    <property type="match status" value="2"/>
</dbReference>
<dbReference type="RefSeq" id="WP_084138138.1">
    <property type="nucleotide sequence ID" value="NZ_FQWQ01000002.1"/>
</dbReference>
<dbReference type="AlphaFoldDB" id="A0A1M5QQU9"/>
<keyword evidence="6" id="KW-0472">Membrane</keyword>
<feature type="transmembrane region" description="Helical" evidence="6">
    <location>
        <begin position="776"/>
        <end position="794"/>
    </location>
</feature>
<keyword evidence="6" id="KW-0812">Transmembrane</keyword>
<dbReference type="SUPFAM" id="SSF55874">
    <property type="entry name" value="ATPase domain of HSP90 chaperone/DNA topoisomerase II/histidine kinase"/>
    <property type="match status" value="1"/>
</dbReference>
<dbReference type="CDD" id="cd16917">
    <property type="entry name" value="HATPase_UhpB-NarQ-NarX-like"/>
    <property type="match status" value="1"/>
</dbReference>
<dbReference type="Pfam" id="PF07494">
    <property type="entry name" value="Reg_prop"/>
    <property type="match status" value="2"/>
</dbReference>
<dbReference type="PROSITE" id="PS50109">
    <property type="entry name" value="HIS_KIN"/>
    <property type="match status" value="1"/>
</dbReference>
<dbReference type="InterPro" id="IPR011110">
    <property type="entry name" value="Reg_prop"/>
</dbReference>
<dbReference type="InterPro" id="IPR011047">
    <property type="entry name" value="Quinoprotein_ADH-like_sf"/>
</dbReference>
<keyword evidence="9" id="KW-1185">Reference proteome</keyword>
<organism evidence="8 9">
    <name type="scientific">Chryseolinea serpens</name>
    <dbReference type="NCBI Taxonomy" id="947013"/>
    <lineage>
        <taxon>Bacteria</taxon>
        <taxon>Pseudomonadati</taxon>
        <taxon>Bacteroidota</taxon>
        <taxon>Cytophagia</taxon>
        <taxon>Cytophagales</taxon>
        <taxon>Fulvivirgaceae</taxon>
        <taxon>Chryseolinea</taxon>
    </lineage>
</organism>
<evidence type="ECO:0000256" key="4">
    <source>
        <dbReference type="ARBA" id="ARBA00022777"/>
    </source>
</evidence>
<dbReference type="InterPro" id="IPR013783">
    <property type="entry name" value="Ig-like_fold"/>
</dbReference>
<dbReference type="InterPro" id="IPR005467">
    <property type="entry name" value="His_kinase_dom"/>
</dbReference>
<evidence type="ECO:0000256" key="3">
    <source>
        <dbReference type="ARBA" id="ARBA00022679"/>
    </source>
</evidence>
<gene>
    <name evidence="8" type="ORF">SAMN04488109_2964</name>
</gene>
<evidence type="ECO:0000256" key="5">
    <source>
        <dbReference type="ARBA" id="ARBA00023012"/>
    </source>
</evidence>
<dbReference type="EC" id="2.7.13.3" evidence="2"/>
<name>A0A1M5QQU9_9BACT</name>
<evidence type="ECO:0000256" key="2">
    <source>
        <dbReference type="ARBA" id="ARBA00012438"/>
    </source>
</evidence>
<dbReference type="Gene3D" id="3.30.565.10">
    <property type="entry name" value="Histidine kinase-like ATPase, C-terminal domain"/>
    <property type="match status" value="1"/>
</dbReference>
<comment type="catalytic activity">
    <reaction evidence="1">
        <text>ATP + protein L-histidine = ADP + protein N-phospho-L-histidine.</text>
        <dbReference type="EC" id="2.7.13.3"/>
    </reaction>
</comment>
<dbReference type="Proteomes" id="UP000184212">
    <property type="component" value="Unassembled WGS sequence"/>
</dbReference>
<dbReference type="InterPro" id="IPR011123">
    <property type="entry name" value="Y_Y_Y"/>
</dbReference>
<accession>A0A1M5QQU9</accession>
<keyword evidence="5" id="KW-0902">Two-component regulatory system</keyword>